<gene>
    <name evidence="3" type="ORF">BT96DRAFT_915494</name>
</gene>
<keyword evidence="4" id="KW-1185">Reference proteome</keyword>
<dbReference type="AlphaFoldDB" id="A0A6A4IB21"/>
<feature type="transmembrane region" description="Helical" evidence="1">
    <location>
        <begin position="146"/>
        <end position="166"/>
    </location>
</feature>
<protein>
    <recommendedName>
        <fullName evidence="2">DUF6533 domain-containing protein</fullName>
    </recommendedName>
</protein>
<dbReference type="Pfam" id="PF20151">
    <property type="entry name" value="DUF6533"/>
    <property type="match status" value="1"/>
</dbReference>
<dbReference type="EMBL" id="ML769403">
    <property type="protein sequence ID" value="KAE9406267.1"/>
    <property type="molecule type" value="Genomic_DNA"/>
</dbReference>
<evidence type="ECO:0000256" key="1">
    <source>
        <dbReference type="SAM" id="Phobius"/>
    </source>
</evidence>
<name>A0A6A4IB21_9AGAR</name>
<dbReference type="Proteomes" id="UP000799118">
    <property type="component" value="Unassembled WGS sequence"/>
</dbReference>
<feature type="transmembrane region" description="Helical" evidence="1">
    <location>
        <begin position="43"/>
        <end position="63"/>
    </location>
</feature>
<feature type="domain" description="DUF6533" evidence="2">
    <location>
        <begin position="13"/>
        <end position="54"/>
    </location>
</feature>
<feature type="transmembrane region" description="Helical" evidence="1">
    <location>
        <begin position="12"/>
        <end position="31"/>
    </location>
</feature>
<sequence length="270" mass="31027">MVGTNYLEYEIQYASIVLIWYDWILMLPMEIKYIWGARIRISTLIYILCHYALLANILYLLAISHVFTDSLSCNIWYKVIGALSVLGRAAIIYSFIARTYAVWGQKWIVYAYLATLGIVCIGLDIAHVPGLRCVGSSTIPIANDLLSILMVIFEFSSAILVSVRCIQTFKERRRAPNTDGRPRRGFWNLTFEQAILYFWFFSFRIHSNIPFAQTNSSFMSIFTTASVILNFRAPVRKKDLHAYIRCTFELISTIGWVLSASLERLHTTVD</sequence>
<proteinExistence type="predicted"/>
<evidence type="ECO:0000313" key="3">
    <source>
        <dbReference type="EMBL" id="KAE9406267.1"/>
    </source>
</evidence>
<dbReference type="OrthoDB" id="3242409at2759"/>
<keyword evidence="1" id="KW-1133">Transmembrane helix</keyword>
<dbReference type="InterPro" id="IPR045340">
    <property type="entry name" value="DUF6533"/>
</dbReference>
<evidence type="ECO:0000313" key="4">
    <source>
        <dbReference type="Proteomes" id="UP000799118"/>
    </source>
</evidence>
<accession>A0A6A4IB21</accession>
<feature type="transmembrane region" description="Helical" evidence="1">
    <location>
        <begin position="217"/>
        <end position="235"/>
    </location>
</feature>
<feature type="transmembrane region" description="Helical" evidence="1">
    <location>
        <begin position="75"/>
        <end position="95"/>
    </location>
</feature>
<feature type="transmembrane region" description="Helical" evidence="1">
    <location>
        <begin position="186"/>
        <end position="205"/>
    </location>
</feature>
<reference evidence="3" key="1">
    <citation type="journal article" date="2019" name="Environ. Microbiol.">
        <title>Fungal ecological strategies reflected in gene transcription - a case study of two litter decomposers.</title>
        <authorList>
            <person name="Barbi F."/>
            <person name="Kohler A."/>
            <person name="Barry K."/>
            <person name="Baskaran P."/>
            <person name="Daum C."/>
            <person name="Fauchery L."/>
            <person name="Ihrmark K."/>
            <person name="Kuo A."/>
            <person name="LaButti K."/>
            <person name="Lipzen A."/>
            <person name="Morin E."/>
            <person name="Grigoriev I.V."/>
            <person name="Henrissat B."/>
            <person name="Lindahl B."/>
            <person name="Martin F."/>
        </authorList>
    </citation>
    <scope>NUCLEOTIDE SEQUENCE</scope>
    <source>
        <strain evidence="3">JB14</strain>
    </source>
</reference>
<keyword evidence="1" id="KW-0812">Transmembrane</keyword>
<keyword evidence="1" id="KW-0472">Membrane</keyword>
<organism evidence="3 4">
    <name type="scientific">Gymnopus androsaceus JB14</name>
    <dbReference type="NCBI Taxonomy" id="1447944"/>
    <lineage>
        <taxon>Eukaryota</taxon>
        <taxon>Fungi</taxon>
        <taxon>Dikarya</taxon>
        <taxon>Basidiomycota</taxon>
        <taxon>Agaricomycotina</taxon>
        <taxon>Agaricomycetes</taxon>
        <taxon>Agaricomycetidae</taxon>
        <taxon>Agaricales</taxon>
        <taxon>Marasmiineae</taxon>
        <taxon>Omphalotaceae</taxon>
        <taxon>Gymnopus</taxon>
    </lineage>
</organism>
<evidence type="ECO:0000259" key="2">
    <source>
        <dbReference type="Pfam" id="PF20151"/>
    </source>
</evidence>
<feature type="transmembrane region" description="Helical" evidence="1">
    <location>
        <begin position="107"/>
        <end position="126"/>
    </location>
</feature>